<evidence type="ECO:0000259" key="3">
    <source>
        <dbReference type="Pfam" id="PF00291"/>
    </source>
</evidence>
<dbReference type="Gene3D" id="3.40.50.1100">
    <property type="match status" value="2"/>
</dbReference>
<dbReference type="GO" id="GO:1901605">
    <property type="term" value="P:alpha-amino acid metabolic process"/>
    <property type="evidence" value="ECO:0007669"/>
    <property type="project" value="UniProtKB-ARBA"/>
</dbReference>
<evidence type="ECO:0000256" key="1">
    <source>
        <dbReference type="ARBA" id="ARBA00001933"/>
    </source>
</evidence>
<accession>A0A158F7B4</accession>
<keyword evidence="2" id="KW-0663">Pyridoxal phosphate</keyword>
<dbReference type="SUPFAM" id="SSF53686">
    <property type="entry name" value="Tryptophan synthase beta subunit-like PLP-dependent enzymes"/>
    <property type="match status" value="1"/>
</dbReference>
<gene>
    <name evidence="4" type="ORF">AWB64_00871</name>
</gene>
<dbReference type="AlphaFoldDB" id="A0A158F7B4"/>
<dbReference type="InterPro" id="IPR036052">
    <property type="entry name" value="TrpB-like_PALP_sf"/>
</dbReference>
<evidence type="ECO:0000313" key="4">
    <source>
        <dbReference type="EMBL" id="SAL15591.1"/>
    </source>
</evidence>
<dbReference type="InterPro" id="IPR001926">
    <property type="entry name" value="TrpB-like_PALP"/>
</dbReference>
<dbReference type="EMBL" id="FCOC02000002">
    <property type="protein sequence ID" value="SAL15591.1"/>
    <property type="molecule type" value="Genomic_DNA"/>
</dbReference>
<evidence type="ECO:0000256" key="2">
    <source>
        <dbReference type="ARBA" id="ARBA00022898"/>
    </source>
</evidence>
<dbReference type="Pfam" id="PF00291">
    <property type="entry name" value="PALP"/>
    <property type="match status" value="1"/>
</dbReference>
<name>A0A158F7B4_CABSO</name>
<dbReference type="RefSeq" id="WP_060817380.1">
    <property type="nucleotide sequence ID" value="NZ_FCOC02000002.1"/>
</dbReference>
<dbReference type="PANTHER" id="PTHR10314">
    <property type="entry name" value="CYSTATHIONINE BETA-SYNTHASE"/>
    <property type="match status" value="1"/>
</dbReference>
<sequence length="309" mass="33007">MTTVIDAPDAKAPPTAKHQVTDLLEVLPGLLAKFECNNAGGSHKVRAARYIIDSAIATGAIVPGQTTVIEKTGGNFGFGLALACRPHRTRVELAVGLGFSQLKRQYLEFVGARLVGASMMEKGATPRDVVQWRLEHADELGRHYFYTDQFANKASVAAHELETAPEIAHQLAAWPHVRKLTFVACAGTGASLTGIANGLISAGYCVDVILVEPDGCDARNAVFVDHKLEGMSVGVAPPFLDWAMIKETRAVDYANVAAAKSDFARRTGFLVGNTTAACLSVAMPLAATMRADSKVLTLLYDHGLWYTPA</sequence>
<dbReference type="OrthoDB" id="7875577at2"/>
<reference evidence="4 5" key="1">
    <citation type="submission" date="2016-01" db="EMBL/GenBank/DDBJ databases">
        <authorList>
            <person name="Oliw E.H."/>
        </authorList>
    </citation>
    <scope>NUCLEOTIDE SEQUENCE [LARGE SCALE GENOMIC DNA]</scope>
    <source>
        <strain evidence="4">LMG 22029</strain>
    </source>
</reference>
<dbReference type="InterPro" id="IPR050214">
    <property type="entry name" value="Cys_Synth/Cystath_Beta-Synth"/>
</dbReference>
<proteinExistence type="predicted"/>
<comment type="cofactor">
    <cofactor evidence="1">
        <name>pyridoxal 5'-phosphate</name>
        <dbReference type="ChEBI" id="CHEBI:597326"/>
    </cofactor>
</comment>
<feature type="domain" description="Tryptophan synthase beta chain-like PALP" evidence="3">
    <location>
        <begin position="30"/>
        <end position="300"/>
    </location>
</feature>
<protein>
    <submittedName>
        <fullName evidence="4">Cysteine synthase A</fullName>
    </submittedName>
</protein>
<evidence type="ECO:0000313" key="5">
    <source>
        <dbReference type="Proteomes" id="UP000054893"/>
    </source>
</evidence>
<organism evidence="4 5">
    <name type="scientific">Caballeronia sordidicola</name>
    <name type="common">Burkholderia sordidicola</name>
    <dbReference type="NCBI Taxonomy" id="196367"/>
    <lineage>
        <taxon>Bacteria</taxon>
        <taxon>Pseudomonadati</taxon>
        <taxon>Pseudomonadota</taxon>
        <taxon>Betaproteobacteria</taxon>
        <taxon>Burkholderiales</taxon>
        <taxon>Burkholderiaceae</taxon>
        <taxon>Caballeronia</taxon>
    </lineage>
</organism>
<dbReference type="Proteomes" id="UP000054893">
    <property type="component" value="Unassembled WGS sequence"/>
</dbReference>